<name>A0A2M4D1L3_ANODA</name>
<organism evidence="1">
    <name type="scientific">Anopheles darlingi</name>
    <name type="common">Mosquito</name>
    <dbReference type="NCBI Taxonomy" id="43151"/>
    <lineage>
        <taxon>Eukaryota</taxon>
        <taxon>Metazoa</taxon>
        <taxon>Ecdysozoa</taxon>
        <taxon>Arthropoda</taxon>
        <taxon>Hexapoda</taxon>
        <taxon>Insecta</taxon>
        <taxon>Pterygota</taxon>
        <taxon>Neoptera</taxon>
        <taxon>Endopterygota</taxon>
        <taxon>Diptera</taxon>
        <taxon>Nematocera</taxon>
        <taxon>Culicoidea</taxon>
        <taxon>Culicidae</taxon>
        <taxon>Anophelinae</taxon>
        <taxon>Anopheles</taxon>
    </lineage>
</organism>
<reference evidence="1" key="1">
    <citation type="submission" date="2018-01" db="EMBL/GenBank/DDBJ databases">
        <title>An insight into the sialome of Amazonian anophelines.</title>
        <authorList>
            <person name="Ribeiro J.M."/>
            <person name="Scarpassa V."/>
            <person name="Calvo E."/>
        </authorList>
    </citation>
    <scope>NUCLEOTIDE SEQUENCE</scope>
</reference>
<dbReference type="AlphaFoldDB" id="A0A2M4D1L3"/>
<dbReference type="EMBL" id="GGFL01007251">
    <property type="protein sequence ID" value="MBW71429.1"/>
    <property type="molecule type" value="Transcribed_RNA"/>
</dbReference>
<proteinExistence type="predicted"/>
<sequence>MRAFCSSISAFCFSIRAFCSSMRACFFIRDSTIVLIEFSIDALLSGTGCLTGGSDDTTSDTPVGLR</sequence>
<protein>
    <submittedName>
        <fullName evidence="1">Putative secreted protein</fullName>
    </submittedName>
</protein>
<accession>A0A2M4D1L3</accession>
<evidence type="ECO:0000313" key="1">
    <source>
        <dbReference type="EMBL" id="MBW71429.1"/>
    </source>
</evidence>